<organism evidence="1 2">
    <name type="scientific">Dryococelus australis</name>
    <dbReference type="NCBI Taxonomy" id="614101"/>
    <lineage>
        <taxon>Eukaryota</taxon>
        <taxon>Metazoa</taxon>
        <taxon>Ecdysozoa</taxon>
        <taxon>Arthropoda</taxon>
        <taxon>Hexapoda</taxon>
        <taxon>Insecta</taxon>
        <taxon>Pterygota</taxon>
        <taxon>Neoptera</taxon>
        <taxon>Polyneoptera</taxon>
        <taxon>Phasmatodea</taxon>
        <taxon>Verophasmatodea</taxon>
        <taxon>Anareolatae</taxon>
        <taxon>Phasmatidae</taxon>
        <taxon>Eurycanthinae</taxon>
        <taxon>Dryococelus</taxon>
    </lineage>
</organism>
<dbReference type="Proteomes" id="UP001159363">
    <property type="component" value="Chromosome 4"/>
</dbReference>
<evidence type="ECO:0008006" key="3">
    <source>
        <dbReference type="Google" id="ProtNLM"/>
    </source>
</evidence>
<protein>
    <recommendedName>
        <fullName evidence="3">Zinc finger MYM-type 1-like protein</fullName>
    </recommendedName>
</protein>
<name>A0ABQ9HG89_9NEOP</name>
<comment type="caution">
    <text evidence="1">The sequence shown here is derived from an EMBL/GenBank/DDBJ whole genome shotgun (WGS) entry which is preliminary data.</text>
</comment>
<dbReference type="PANTHER" id="PTHR45749">
    <property type="match status" value="1"/>
</dbReference>
<dbReference type="PANTHER" id="PTHR45749:SF35">
    <property type="entry name" value="AC-LIKE TRANSPOSASE-RELATED"/>
    <property type="match status" value="1"/>
</dbReference>
<reference evidence="1 2" key="1">
    <citation type="submission" date="2023-02" db="EMBL/GenBank/DDBJ databases">
        <title>LHISI_Scaffold_Assembly.</title>
        <authorList>
            <person name="Stuart O.P."/>
            <person name="Cleave R."/>
            <person name="Magrath M.J.L."/>
            <person name="Mikheyev A.S."/>
        </authorList>
    </citation>
    <scope>NUCLEOTIDE SEQUENCE [LARGE SCALE GENOMIC DNA]</scope>
    <source>
        <strain evidence="1">Daus_M_001</strain>
        <tissue evidence="1">Leg muscle</tissue>
    </source>
</reference>
<evidence type="ECO:0000313" key="2">
    <source>
        <dbReference type="Proteomes" id="UP001159363"/>
    </source>
</evidence>
<gene>
    <name evidence="1" type="ORF">PR048_015177</name>
</gene>
<evidence type="ECO:0000313" key="1">
    <source>
        <dbReference type="EMBL" id="KAJ8883334.1"/>
    </source>
</evidence>
<accession>A0ABQ9HG89</accession>
<dbReference type="EMBL" id="JARBHB010000005">
    <property type="protein sequence ID" value="KAJ8883334.1"/>
    <property type="molecule type" value="Genomic_DNA"/>
</dbReference>
<keyword evidence="2" id="KW-1185">Reference proteome</keyword>
<sequence>MRGHGCDNGFNMKGKHAGVQKRLHDLNSRAFFVPCGNHLLNLVVNDATLSCSIAVDCFEIIQEIFNLFSFSTHRWSILVKHASTLTVKPLNNTRCESRIEALLPSRYQIKELYDAVYEASQDVKIDAFGRNTALGIAKKLQSFKFLCCIITWYEILFKINMVNKALQKVTSDLPSSMDLVKSVHRFLDNVRSEEGLNNVITDVKELADKSVLLPKTLVRPRKIKRDFSYEIEDEPVQAGRTSFKVNFFLVVLDTALSLLEERFELMENHSKSFKFLHDIENLQTRDRKELKDACTHFHSVLSDGDECDINGIELFDELQIFENQCFPLEALQLKPCHS</sequence>
<proteinExistence type="predicted"/>